<evidence type="ECO:0000313" key="13">
    <source>
        <dbReference type="EMBL" id="CEL98614.1"/>
    </source>
</evidence>
<keyword evidence="14" id="KW-1185">Reference proteome</keyword>
<evidence type="ECO:0000256" key="10">
    <source>
        <dbReference type="SAM" id="MobiDB-lite"/>
    </source>
</evidence>
<dbReference type="SMART" id="SM00369">
    <property type="entry name" value="LRR_TYP"/>
    <property type="match status" value="8"/>
</dbReference>
<reference evidence="13 14" key="1">
    <citation type="submission" date="2014-11" db="EMBL/GenBank/DDBJ databases">
        <authorList>
            <person name="Zhu J."/>
            <person name="Qi W."/>
            <person name="Song R."/>
        </authorList>
    </citation>
    <scope>NUCLEOTIDE SEQUENCE [LARGE SCALE GENOMIC DNA]</scope>
</reference>
<dbReference type="Gene3D" id="2.10.50.10">
    <property type="entry name" value="Tumor Necrosis Factor Receptor, subunit A, domain 2"/>
    <property type="match status" value="1"/>
</dbReference>
<gene>
    <name evidence="13" type="ORF">Vbra_20589</name>
</gene>
<dbReference type="VEuPathDB" id="CryptoDB:Vbra_20589"/>
<dbReference type="Pfam" id="PF00560">
    <property type="entry name" value="LRR_1"/>
    <property type="match status" value="4"/>
</dbReference>
<feature type="region of interest" description="Disordered" evidence="10">
    <location>
        <begin position="1152"/>
        <end position="1212"/>
    </location>
</feature>
<organism evidence="13 14">
    <name type="scientific">Vitrella brassicaformis (strain CCMP3155)</name>
    <dbReference type="NCBI Taxonomy" id="1169540"/>
    <lineage>
        <taxon>Eukaryota</taxon>
        <taxon>Sar</taxon>
        <taxon>Alveolata</taxon>
        <taxon>Colpodellida</taxon>
        <taxon>Vitrellaceae</taxon>
        <taxon>Vitrella</taxon>
    </lineage>
</organism>
<dbReference type="InterPro" id="IPR032675">
    <property type="entry name" value="LRR_dom_sf"/>
</dbReference>
<evidence type="ECO:0000259" key="12">
    <source>
        <dbReference type="PROSITE" id="PS01186"/>
    </source>
</evidence>
<dbReference type="Gene3D" id="3.80.10.10">
    <property type="entry name" value="Ribonuclease Inhibitor"/>
    <property type="match status" value="3"/>
</dbReference>
<keyword evidence="9" id="KW-0325">Glycoprotein</keyword>
<dbReference type="InterPro" id="IPR001611">
    <property type="entry name" value="Leu-rich_rpt"/>
</dbReference>
<dbReference type="STRING" id="1169540.A0A0G4ENP7"/>
<keyword evidence="3 11" id="KW-0812">Transmembrane</keyword>
<keyword evidence="6 11" id="KW-1133">Transmembrane helix</keyword>
<dbReference type="PANTHER" id="PTHR27000:SF783">
    <property type="entry name" value="MALECTIN DOMAIN-CONTAINING PROTEIN"/>
    <property type="match status" value="1"/>
</dbReference>
<evidence type="ECO:0000313" key="14">
    <source>
        <dbReference type="Proteomes" id="UP000041254"/>
    </source>
</evidence>
<evidence type="ECO:0000256" key="3">
    <source>
        <dbReference type="ARBA" id="ARBA00022692"/>
    </source>
</evidence>
<evidence type="ECO:0000256" key="6">
    <source>
        <dbReference type="ARBA" id="ARBA00022989"/>
    </source>
</evidence>
<feature type="domain" description="EGF-like" evidence="12">
    <location>
        <begin position="808"/>
        <end position="821"/>
    </location>
</feature>
<sequence>MEELVRCDSCQEDAAALFEWSHGAGLADNDTKSAFEYNLCVVSFITCVRLSEALADGGPREGYIIFLTGSPEEMEVSDVPGILVQRGGAPFVFSEAFYRLRHVVCFYAYHLPMQGSLADDIARVTSLRAIVLFEVHGMNGPLPATIGELPYLKSLYLWSMNSKTTGPIPPSITNLSRLEALELTRTDLSGPIPEDIGRLRRLRVLNIWGNKRMEGPFPAGVTSCRNLTRLDLHSIGLLGSLPDDLGDLSRLQVLNLRGNSLSGELPQSLVQLSQLRRLDLYENNFIGSLPDGLGTKMDSLQKLGVSRNNFSGPLPSSLGDARSLTRLAMREAGLSGSISSELGQLVRLRQLHLGVNQLSGPIPSELGLLVNLRELSLKGNQLSGALPDTLSGWKSIEYLNLRNNKFIGTLDPLSNLTSLRQLWIGENSVSPDGKDVCNKFAGTLEPLSDLTSLRRLWVGNNSFEGHLPVGFSAFKNLSRITADNNRLVGFVEHSLRGRGYESLHWLQVDHNRLNGSVDLSVFPKLENARLDHNLITRVTGSIPQSLRSLDLSDNLLTTLPEGFHSMPNLEKLYLANNHISQWPNLYELDVSNNPINVDVTEFFMPLKWQNNLVVLDASNCDLYGAMRCEAFLTFPRRLLGHAAEVGDSLDERESVTAFRHLGSISLSNNNITAIATFQAFESPLYHVDIRNNSLRRVGRPDSRLPSSDYARFTQNPDLRSEQTDVCISLTPIEKCNDLRRSSGAHQSFIRCPSLTAYDDPRVTPLVPDPQGYVVRTLENGEERFECTEFCSVHNRLEVDYTFASDALCRCLPGYEGTGINCTKCPPDTYSNREIGTQTCKQCPDDAGSEEGSPACYCRLGHQRGEEPCEPCTAGSIGVRKGGADGSRIAWICQDCLPGLDCSVPVNYNASVLPGFFQLTVQLQSAGSSHNATREVTTYGARLTSLPIVTPCPLPSACIGTNKTNGLNICSEGHEGFVCSRCKAGFSRQTPQQPCTECAPLWQIAVVNVLLLVATLMAIFILTALAERAASSLGAEVPSQLTKIGLSHITAVCGLAFLAFDKSSIWGDQISSLLGRFFAWDGGIAQSYQVCECVLRPYVGDECVLYRHAMWLALPLIWLTAVPLIASGFDKARHAFKSRRRIGSDQSTPLATDTHLRALSTPPSVTDGRADNATAAHGPYQRTVTFQNDSRTEPVTRPSCQHSSAEPPKSGRWRQWLDNRGTMMVVILTFLHPTVTKNMLALLRCRWYPYVDGVIFIAPGESVSLLPIDPMDDMRPRMDLDSHVICRSAEHAPFLWIAVAGLLLWTFAPVIGGVAFLWRHRDGLQDHHTRRRVGFLYAGYRKNFYYWDAIFAMRRVLVLLIAQQATAQPRQ</sequence>
<dbReference type="Pfam" id="PF13855">
    <property type="entry name" value="LRR_8"/>
    <property type="match status" value="1"/>
</dbReference>
<feature type="transmembrane region" description="Helical" evidence="11">
    <location>
        <begin position="1246"/>
        <end position="1267"/>
    </location>
</feature>
<comment type="subcellular location">
    <subcellularLocation>
        <location evidence="1">Membrane</location>
        <topology evidence="1">Single-pass membrane protein</topology>
    </subcellularLocation>
</comment>
<dbReference type="OrthoDB" id="676979at2759"/>
<dbReference type="Proteomes" id="UP000041254">
    <property type="component" value="Unassembled WGS sequence"/>
</dbReference>
<evidence type="ECO:0000256" key="4">
    <source>
        <dbReference type="ARBA" id="ARBA00022729"/>
    </source>
</evidence>
<dbReference type="PANTHER" id="PTHR27000">
    <property type="entry name" value="LEUCINE-RICH REPEAT RECEPTOR-LIKE PROTEIN KINASE FAMILY PROTEIN-RELATED"/>
    <property type="match status" value="1"/>
</dbReference>
<dbReference type="PhylomeDB" id="A0A0G4ENP7"/>
<dbReference type="Pfam" id="PF24633">
    <property type="entry name" value="DUF7630"/>
    <property type="match status" value="1"/>
</dbReference>
<evidence type="ECO:0000256" key="2">
    <source>
        <dbReference type="ARBA" id="ARBA00022614"/>
    </source>
</evidence>
<dbReference type="SUPFAM" id="SSF52058">
    <property type="entry name" value="L domain-like"/>
    <property type="match status" value="2"/>
</dbReference>
<evidence type="ECO:0000256" key="7">
    <source>
        <dbReference type="ARBA" id="ARBA00023136"/>
    </source>
</evidence>
<keyword evidence="5" id="KW-0677">Repeat</keyword>
<evidence type="ECO:0000256" key="1">
    <source>
        <dbReference type="ARBA" id="ARBA00004167"/>
    </source>
</evidence>
<feature type="transmembrane region" description="Helical" evidence="11">
    <location>
        <begin position="1000"/>
        <end position="1022"/>
    </location>
</feature>
<name>A0A0G4ENP7_VITBC</name>
<dbReference type="InParanoid" id="A0A0G4ENP7"/>
<keyword evidence="8" id="KW-0675">Receptor</keyword>
<dbReference type="PROSITE" id="PS01186">
    <property type="entry name" value="EGF_2"/>
    <property type="match status" value="1"/>
</dbReference>
<keyword evidence="7 11" id="KW-0472">Membrane</keyword>
<dbReference type="SMART" id="SM00364">
    <property type="entry name" value="LRR_BAC"/>
    <property type="match status" value="5"/>
</dbReference>
<dbReference type="FunFam" id="3.80.10.10:FF:000095">
    <property type="entry name" value="LRR receptor-like serine/threonine-protein kinase GSO1"/>
    <property type="match status" value="1"/>
</dbReference>
<dbReference type="InterPro" id="IPR003591">
    <property type="entry name" value="Leu-rich_rpt_typical-subtyp"/>
</dbReference>
<evidence type="ECO:0000256" key="5">
    <source>
        <dbReference type="ARBA" id="ARBA00022737"/>
    </source>
</evidence>
<dbReference type="SMART" id="SM00365">
    <property type="entry name" value="LRR_SD22"/>
    <property type="match status" value="5"/>
</dbReference>
<feature type="transmembrane region" description="Helical" evidence="11">
    <location>
        <begin position="1108"/>
        <end position="1128"/>
    </location>
</feature>
<evidence type="ECO:0000256" key="9">
    <source>
        <dbReference type="ARBA" id="ARBA00023180"/>
    </source>
</evidence>
<feature type="transmembrane region" description="Helical" evidence="11">
    <location>
        <begin position="1043"/>
        <end position="1059"/>
    </location>
</feature>
<protein>
    <recommendedName>
        <fullName evidence="12">EGF-like domain-containing protein</fullName>
    </recommendedName>
</protein>
<dbReference type="InterPro" id="IPR056047">
    <property type="entry name" value="CRMPA-like_DUF7630"/>
</dbReference>
<proteinExistence type="predicted"/>
<evidence type="ECO:0000256" key="8">
    <source>
        <dbReference type="ARBA" id="ARBA00023170"/>
    </source>
</evidence>
<accession>A0A0G4ENP7</accession>
<dbReference type="EMBL" id="CDMY01000274">
    <property type="protein sequence ID" value="CEL98614.1"/>
    <property type="molecule type" value="Genomic_DNA"/>
</dbReference>
<keyword evidence="2" id="KW-0433">Leucine-rich repeat</keyword>
<evidence type="ECO:0000256" key="11">
    <source>
        <dbReference type="SAM" id="Phobius"/>
    </source>
</evidence>
<dbReference type="SUPFAM" id="SSF52047">
    <property type="entry name" value="RNI-like"/>
    <property type="match status" value="1"/>
</dbReference>
<dbReference type="InterPro" id="IPR000742">
    <property type="entry name" value="EGF"/>
</dbReference>
<dbReference type="GO" id="GO:0016020">
    <property type="term" value="C:membrane"/>
    <property type="evidence" value="ECO:0007669"/>
    <property type="project" value="UniProtKB-SubCell"/>
</dbReference>
<keyword evidence="4" id="KW-0732">Signal</keyword>
<feature type="transmembrane region" description="Helical" evidence="11">
    <location>
        <begin position="1293"/>
        <end position="1317"/>
    </location>
</feature>
<dbReference type="PROSITE" id="PS51450">
    <property type="entry name" value="LRR"/>
    <property type="match status" value="3"/>
</dbReference>